<dbReference type="RefSeq" id="WP_264386109.1">
    <property type="nucleotide sequence ID" value="NZ_CP074352.1"/>
</dbReference>
<accession>A0ABY6JLL8</accession>
<reference evidence="3 4" key="1">
    <citation type="submission" date="2021-05" db="EMBL/GenBank/DDBJ databases">
        <title>Isolation, identification, and the growth promoting effects of Pantoea dispersa strain YSD J2 from the aboveground leaves of Cyperus esculentus L.Var. Sativus.</title>
        <authorList>
            <person name="Wang S."/>
            <person name="Tang X.M."/>
            <person name="Huang Y.N."/>
        </authorList>
    </citation>
    <scope>NUCLEOTIDE SEQUENCE [LARGE SCALE GENOMIC DNA]</scope>
    <source>
        <strain evidence="4">YSD YN2</strain>
    </source>
</reference>
<gene>
    <name evidence="3" type="ORF">KFZ77_09410</name>
</gene>
<dbReference type="Gene3D" id="3.30.1460.10">
    <property type="match status" value="1"/>
</dbReference>
<evidence type="ECO:0000313" key="4">
    <source>
        <dbReference type="Proteomes" id="UP001156318"/>
    </source>
</evidence>
<comment type="similarity">
    <text evidence="1">Belongs to the CesT/SycH chaperone family.</text>
</comment>
<dbReference type="SUPFAM" id="SSF69635">
    <property type="entry name" value="Type III secretory system chaperone-like"/>
    <property type="match status" value="1"/>
</dbReference>
<dbReference type="EMBL" id="CP074352">
    <property type="protein sequence ID" value="UYU33696.1"/>
    <property type="molecule type" value="Genomic_DNA"/>
</dbReference>
<dbReference type="CDD" id="cd17024">
    <property type="entry name" value="T3SC_IA_DspF-like"/>
    <property type="match status" value="1"/>
</dbReference>
<proteinExistence type="inferred from homology"/>
<organism evidence="3 4">
    <name type="scientific">Siccibacter colletis</name>
    <dbReference type="NCBI Taxonomy" id="1505757"/>
    <lineage>
        <taxon>Bacteria</taxon>
        <taxon>Pseudomonadati</taxon>
        <taxon>Pseudomonadota</taxon>
        <taxon>Gammaproteobacteria</taxon>
        <taxon>Enterobacterales</taxon>
        <taxon>Enterobacteriaceae</taxon>
        <taxon>Siccibacter</taxon>
    </lineage>
</organism>
<evidence type="ECO:0000256" key="1">
    <source>
        <dbReference type="ARBA" id="ARBA00093771"/>
    </source>
</evidence>
<protein>
    <recommendedName>
        <fullName evidence="2">Tir chaperone</fullName>
    </recommendedName>
</protein>
<keyword evidence="4" id="KW-1185">Reference proteome</keyword>
<evidence type="ECO:0000256" key="2">
    <source>
        <dbReference type="ARBA" id="ARBA00093795"/>
    </source>
</evidence>
<name>A0ABY6JLL8_9ENTR</name>
<sequence length="141" mass="15960">MTPDQTRIQQLLSGFAPRTGATLTLDKGVCALYDEQGQEALVLEMPPQGDALLLHCQLLELLDMRRYESEPAAWRLMMTLNFEMNAMRGCWLALDEDNQIRLCHQQPVSALNEVTFAPLLEAFIQQAREARDLLLDTLSGR</sequence>
<dbReference type="Pfam" id="PF05932">
    <property type="entry name" value="CesT"/>
    <property type="match status" value="1"/>
</dbReference>
<dbReference type="InterPro" id="IPR010261">
    <property type="entry name" value="Tir_chaperone"/>
</dbReference>
<evidence type="ECO:0000313" key="3">
    <source>
        <dbReference type="EMBL" id="UYU33696.1"/>
    </source>
</evidence>
<dbReference type="Proteomes" id="UP001156318">
    <property type="component" value="Chromosome"/>
</dbReference>